<dbReference type="InterPro" id="IPR036286">
    <property type="entry name" value="LexA/Signal_pep-like_sf"/>
</dbReference>
<dbReference type="OrthoDB" id="1956263at2"/>
<dbReference type="InterPro" id="IPR050077">
    <property type="entry name" value="LexA_repressor"/>
</dbReference>
<reference evidence="3 4" key="1">
    <citation type="submission" date="2016-10" db="EMBL/GenBank/DDBJ databases">
        <authorList>
            <person name="de Groot N.N."/>
        </authorList>
    </citation>
    <scope>NUCLEOTIDE SEQUENCE [LARGE SCALE GENOMIC DNA]</scope>
    <source>
        <strain evidence="3 4">DSM 2895</strain>
    </source>
</reference>
<evidence type="ECO:0000313" key="3">
    <source>
        <dbReference type="EMBL" id="SDJ78904.1"/>
    </source>
</evidence>
<dbReference type="Pfam" id="PF01726">
    <property type="entry name" value="LexA_DNA_bind"/>
    <property type="match status" value="1"/>
</dbReference>
<dbReference type="PANTHER" id="PTHR33516">
    <property type="entry name" value="LEXA REPRESSOR"/>
    <property type="match status" value="1"/>
</dbReference>
<dbReference type="GO" id="GO:0004252">
    <property type="term" value="F:serine-type endopeptidase activity"/>
    <property type="evidence" value="ECO:0007669"/>
    <property type="project" value="InterPro"/>
</dbReference>
<name>A0A1G8WKT1_ANEMI</name>
<dbReference type="PANTHER" id="PTHR33516:SF2">
    <property type="entry name" value="LEXA REPRESSOR-RELATED"/>
    <property type="match status" value="1"/>
</dbReference>
<dbReference type="RefSeq" id="WP_052811662.1">
    <property type="nucleotide sequence ID" value="NZ_BJOA01000092.1"/>
</dbReference>
<dbReference type="GO" id="GO:0006508">
    <property type="term" value="P:proteolysis"/>
    <property type="evidence" value="ECO:0007669"/>
    <property type="project" value="InterPro"/>
</dbReference>
<dbReference type="GeneID" id="42309120"/>
<dbReference type="InterPro" id="IPR039418">
    <property type="entry name" value="LexA-like"/>
</dbReference>
<protein>
    <submittedName>
        <fullName evidence="3">Repressor LexA</fullName>
    </submittedName>
</protein>
<dbReference type="InterPro" id="IPR006199">
    <property type="entry name" value="LexA_DNA-bd_dom"/>
</dbReference>
<accession>A0A1G8WKT1</accession>
<dbReference type="InterPro" id="IPR015927">
    <property type="entry name" value="Peptidase_S24_S26A/B/C"/>
</dbReference>
<dbReference type="SUPFAM" id="SSF51306">
    <property type="entry name" value="LexA/Signal peptidase"/>
    <property type="match status" value="1"/>
</dbReference>
<dbReference type="Proteomes" id="UP000182836">
    <property type="component" value="Unassembled WGS sequence"/>
</dbReference>
<sequence>MKISSRQKEIIKFIKCYQADKGYSPSTREIAKGVGLASSSTVHGHLERLERRGYIKRGDIKSPRAIEIIEDEKNSGAFFAKKHDPVLYFLVEDDEMLKSKIKKGDTVIVRPTRNVEDGNIALVNLGGRKMIRRLYSDGRQRMLEADEKETIVTSEADVIGKVIGVLGLIEDGAESI</sequence>
<dbReference type="InterPro" id="IPR036388">
    <property type="entry name" value="WH-like_DNA-bd_sf"/>
</dbReference>
<dbReference type="CDD" id="cd06529">
    <property type="entry name" value="S24_LexA-like"/>
    <property type="match status" value="1"/>
</dbReference>
<proteinExistence type="predicted"/>
<feature type="domain" description="LexA repressor DNA-binding" evidence="2">
    <location>
        <begin position="2"/>
        <end position="62"/>
    </location>
</feature>
<dbReference type="SUPFAM" id="SSF46785">
    <property type="entry name" value="Winged helix' DNA-binding domain"/>
    <property type="match status" value="1"/>
</dbReference>
<evidence type="ECO:0000259" key="2">
    <source>
        <dbReference type="Pfam" id="PF01726"/>
    </source>
</evidence>
<feature type="domain" description="Peptidase S24/S26A/S26B/S26C" evidence="1">
    <location>
        <begin position="69"/>
        <end position="163"/>
    </location>
</feature>
<evidence type="ECO:0000313" key="4">
    <source>
        <dbReference type="Proteomes" id="UP000182836"/>
    </source>
</evidence>
<dbReference type="AlphaFoldDB" id="A0A1G8WKT1"/>
<dbReference type="Gene3D" id="1.10.10.10">
    <property type="entry name" value="Winged helix-like DNA-binding domain superfamily/Winged helix DNA-binding domain"/>
    <property type="match status" value="1"/>
</dbReference>
<dbReference type="EMBL" id="FNED01000028">
    <property type="protein sequence ID" value="SDJ78904.1"/>
    <property type="molecule type" value="Genomic_DNA"/>
</dbReference>
<evidence type="ECO:0000259" key="1">
    <source>
        <dbReference type="Pfam" id="PF00717"/>
    </source>
</evidence>
<dbReference type="Pfam" id="PF00717">
    <property type="entry name" value="Peptidase_S24"/>
    <property type="match status" value="1"/>
</dbReference>
<gene>
    <name evidence="3" type="ORF">SAMN04487909_12889</name>
</gene>
<organism evidence="3 4">
    <name type="scientific">Aneurinibacillus migulanus</name>
    <name type="common">Bacillus migulanus</name>
    <dbReference type="NCBI Taxonomy" id="47500"/>
    <lineage>
        <taxon>Bacteria</taxon>
        <taxon>Bacillati</taxon>
        <taxon>Bacillota</taxon>
        <taxon>Bacilli</taxon>
        <taxon>Bacillales</taxon>
        <taxon>Paenibacillaceae</taxon>
        <taxon>Aneurinibacillus group</taxon>
        <taxon>Aneurinibacillus</taxon>
    </lineage>
</organism>
<dbReference type="InterPro" id="IPR036390">
    <property type="entry name" value="WH_DNA-bd_sf"/>
</dbReference>
<dbReference type="Gene3D" id="2.10.109.10">
    <property type="entry name" value="Umud Fragment, subunit A"/>
    <property type="match status" value="1"/>
</dbReference>